<name>A0A0A9EQT2_ARUDO</name>
<reference evidence="1" key="1">
    <citation type="submission" date="2014-09" db="EMBL/GenBank/DDBJ databases">
        <authorList>
            <person name="Magalhaes I.L.F."/>
            <person name="Oliveira U."/>
            <person name="Santos F.R."/>
            <person name="Vidigal T.H.D.A."/>
            <person name="Brescovit A.D."/>
            <person name="Santos A.J."/>
        </authorList>
    </citation>
    <scope>NUCLEOTIDE SEQUENCE</scope>
    <source>
        <tissue evidence="1">Shoot tissue taken approximately 20 cm above the soil surface</tissue>
    </source>
</reference>
<sequence length="11" mass="1237">MSTHSMIENST</sequence>
<proteinExistence type="predicted"/>
<protein>
    <submittedName>
        <fullName evidence="1">Uncharacterized protein</fullName>
    </submittedName>
</protein>
<evidence type="ECO:0000313" key="1">
    <source>
        <dbReference type="EMBL" id="JAE00216.1"/>
    </source>
</evidence>
<reference evidence="1" key="2">
    <citation type="journal article" date="2015" name="Data Brief">
        <title>Shoot transcriptome of the giant reed, Arundo donax.</title>
        <authorList>
            <person name="Barrero R.A."/>
            <person name="Guerrero F.D."/>
            <person name="Moolhuijzen P."/>
            <person name="Goolsby J.A."/>
            <person name="Tidwell J."/>
            <person name="Bellgard S.E."/>
            <person name="Bellgard M.I."/>
        </authorList>
    </citation>
    <scope>NUCLEOTIDE SEQUENCE</scope>
    <source>
        <tissue evidence="1">Shoot tissue taken approximately 20 cm above the soil surface</tissue>
    </source>
</reference>
<accession>A0A0A9EQT2</accession>
<organism evidence="1">
    <name type="scientific">Arundo donax</name>
    <name type="common">Giant reed</name>
    <name type="synonym">Donax arundinaceus</name>
    <dbReference type="NCBI Taxonomy" id="35708"/>
    <lineage>
        <taxon>Eukaryota</taxon>
        <taxon>Viridiplantae</taxon>
        <taxon>Streptophyta</taxon>
        <taxon>Embryophyta</taxon>
        <taxon>Tracheophyta</taxon>
        <taxon>Spermatophyta</taxon>
        <taxon>Magnoliopsida</taxon>
        <taxon>Liliopsida</taxon>
        <taxon>Poales</taxon>
        <taxon>Poaceae</taxon>
        <taxon>PACMAD clade</taxon>
        <taxon>Arundinoideae</taxon>
        <taxon>Arundineae</taxon>
        <taxon>Arundo</taxon>
    </lineage>
</organism>
<dbReference type="EMBL" id="GBRH01197680">
    <property type="protein sequence ID" value="JAE00216.1"/>
    <property type="molecule type" value="Transcribed_RNA"/>
</dbReference>